<dbReference type="Proteomes" id="UP001589702">
    <property type="component" value="Unassembled WGS sequence"/>
</dbReference>
<comment type="caution">
    <text evidence="3">The sequence shown here is derived from an EMBL/GenBank/DDBJ whole genome shotgun (WGS) entry which is preliminary data.</text>
</comment>
<dbReference type="CDD" id="cd05233">
    <property type="entry name" value="SDR_c"/>
    <property type="match status" value="1"/>
</dbReference>
<dbReference type="Pfam" id="PF00106">
    <property type="entry name" value="adh_short"/>
    <property type="match status" value="1"/>
</dbReference>
<evidence type="ECO:0000313" key="3">
    <source>
        <dbReference type="EMBL" id="MFB9820008.1"/>
    </source>
</evidence>
<dbReference type="EC" id="1.1.1.-" evidence="3"/>
<dbReference type="PRINTS" id="PR00081">
    <property type="entry name" value="GDHRDH"/>
</dbReference>
<dbReference type="InterPro" id="IPR036291">
    <property type="entry name" value="NAD(P)-bd_dom_sf"/>
</dbReference>
<dbReference type="RefSeq" id="WP_234752195.1">
    <property type="nucleotide sequence ID" value="NZ_BAAAWN010000001.1"/>
</dbReference>
<reference evidence="3 4" key="1">
    <citation type="submission" date="2024-09" db="EMBL/GenBank/DDBJ databases">
        <authorList>
            <person name="Sun Q."/>
            <person name="Mori K."/>
        </authorList>
    </citation>
    <scope>NUCLEOTIDE SEQUENCE [LARGE SCALE GENOMIC DNA]</scope>
    <source>
        <strain evidence="3 4">JCM 1334</strain>
    </source>
</reference>
<protein>
    <submittedName>
        <fullName evidence="3">SDR family NAD(P)-dependent oxidoreductase</fullName>
        <ecNumber evidence="3">1.1.1.-</ecNumber>
    </submittedName>
</protein>
<gene>
    <name evidence="3" type="ORF">ACFFP1_10905</name>
</gene>
<dbReference type="EMBL" id="JBHMBC010000016">
    <property type="protein sequence ID" value="MFB9820008.1"/>
    <property type="molecule type" value="Genomic_DNA"/>
</dbReference>
<dbReference type="Gene3D" id="3.40.50.720">
    <property type="entry name" value="NAD(P)-binding Rossmann-like Domain"/>
    <property type="match status" value="1"/>
</dbReference>
<dbReference type="SUPFAM" id="SSF51735">
    <property type="entry name" value="NAD(P)-binding Rossmann-fold domains"/>
    <property type="match status" value="1"/>
</dbReference>
<proteinExistence type="inferred from homology"/>
<keyword evidence="3" id="KW-0560">Oxidoreductase</keyword>
<comment type="similarity">
    <text evidence="1 2">Belongs to the short-chain dehydrogenases/reductases (SDR) family.</text>
</comment>
<dbReference type="PRINTS" id="PR00080">
    <property type="entry name" value="SDRFAMILY"/>
</dbReference>
<dbReference type="PANTHER" id="PTHR42760">
    <property type="entry name" value="SHORT-CHAIN DEHYDROGENASES/REDUCTASES FAMILY MEMBER"/>
    <property type="match status" value="1"/>
</dbReference>
<evidence type="ECO:0000256" key="1">
    <source>
        <dbReference type="ARBA" id="ARBA00006484"/>
    </source>
</evidence>
<evidence type="ECO:0000313" key="4">
    <source>
        <dbReference type="Proteomes" id="UP001589702"/>
    </source>
</evidence>
<sequence length="306" mass="32062">MTSDQILAGKHVLITGAGRGLGEAYARAAAAEGARVVVSDINAESAEAVAESINREGGEALAVAADVTDWDSCERLVAAAVERFGKLDGLVNNAGYLETVTAGQETQEHIRRHVDINVCGTYFMSVHGLAAMEGRGSIVNVTSGAVAGLRMMSAYAAAKAAIASLTFAWATEFGAEGGDIRVNAMAPHADTPMMTAGTEAYTKFFGGNPVAPPPSTNAPVVLYLLSDLSKGVNGQVVRFANGHDLMLLSHPAIVDSALTRETWTPLDVSAAFDDVLRARMQPCGQLTYMDSRITEPELTEFAGVSQ</sequence>
<dbReference type="GO" id="GO:0016491">
    <property type="term" value="F:oxidoreductase activity"/>
    <property type="evidence" value="ECO:0007669"/>
    <property type="project" value="UniProtKB-KW"/>
</dbReference>
<dbReference type="PANTHER" id="PTHR42760:SF40">
    <property type="entry name" value="3-OXOACYL-[ACYL-CARRIER-PROTEIN] REDUCTASE, CHLOROPLASTIC"/>
    <property type="match status" value="1"/>
</dbReference>
<dbReference type="InterPro" id="IPR002347">
    <property type="entry name" value="SDR_fam"/>
</dbReference>
<evidence type="ECO:0000256" key="2">
    <source>
        <dbReference type="RuleBase" id="RU000363"/>
    </source>
</evidence>
<organism evidence="3 4">
    <name type="scientific">Arthrobacter ramosus</name>
    <dbReference type="NCBI Taxonomy" id="1672"/>
    <lineage>
        <taxon>Bacteria</taxon>
        <taxon>Bacillati</taxon>
        <taxon>Actinomycetota</taxon>
        <taxon>Actinomycetes</taxon>
        <taxon>Micrococcales</taxon>
        <taxon>Micrococcaceae</taxon>
        <taxon>Arthrobacter</taxon>
    </lineage>
</organism>
<name>A0ABV5XZ38_ARTRM</name>
<accession>A0ABV5XZ38</accession>
<keyword evidence="4" id="KW-1185">Reference proteome</keyword>